<dbReference type="AlphaFoldDB" id="A0A437MX24"/>
<proteinExistence type="predicted"/>
<keyword evidence="1" id="KW-0378">Hydrolase</keyword>
<dbReference type="Gene3D" id="3.10.129.10">
    <property type="entry name" value="Hotdog Thioesterase"/>
    <property type="match status" value="1"/>
</dbReference>
<dbReference type="OrthoDB" id="9813282at2"/>
<protein>
    <submittedName>
        <fullName evidence="3">PaaI family thioesterase</fullName>
    </submittedName>
</protein>
<evidence type="ECO:0000256" key="1">
    <source>
        <dbReference type="ARBA" id="ARBA00022801"/>
    </source>
</evidence>
<evidence type="ECO:0000313" key="3">
    <source>
        <dbReference type="EMBL" id="RVU02166.1"/>
    </source>
</evidence>
<dbReference type="GO" id="GO:0061522">
    <property type="term" value="F:1,4-dihydroxy-2-naphthoyl-CoA thioesterase activity"/>
    <property type="evidence" value="ECO:0007669"/>
    <property type="project" value="TreeGrafter"/>
</dbReference>
<dbReference type="PANTHER" id="PTHR43240:SF1">
    <property type="entry name" value="BLR5584 PROTEIN"/>
    <property type="match status" value="1"/>
</dbReference>
<dbReference type="SUPFAM" id="SSF54637">
    <property type="entry name" value="Thioesterase/thiol ester dehydrase-isomerase"/>
    <property type="match status" value="1"/>
</dbReference>
<dbReference type="Proteomes" id="UP000282837">
    <property type="component" value="Unassembled WGS sequence"/>
</dbReference>
<dbReference type="CDD" id="cd03443">
    <property type="entry name" value="PaaI_thioesterase"/>
    <property type="match status" value="1"/>
</dbReference>
<dbReference type="NCBIfam" id="TIGR00369">
    <property type="entry name" value="unchar_dom_1"/>
    <property type="match status" value="1"/>
</dbReference>
<dbReference type="PANTHER" id="PTHR43240">
    <property type="entry name" value="1,4-DIHYDROXY-2-NAPHTHOYL-COA THIOESTERASE 1"/>
    <property type="match status" value="1"/>
</dbReference>
<dbReference type="GO" id="GO:0005829">
    <property type="term" value="C:cytosol"/>
    <property type="evidence" value="ECO:0007669"/>
    <property type="project" value="TreeGrafter"/>
</dbReference>
<gene>
    <name evidence="3" type="ORF">EOE18_17940</name>
</gene>
<dbReference type="InterPro" id="IPR006683">
    <property type="entry name" value="Thioestr_dom"/>
</dbReference>
<organism evidence="3 4">
    <name type="scientific">Novosphingobium umbonatum</name>
    <dbReference type="NCBI Taxonomy" id="1908524"/>
    <lineage>
        <taxon>Bacteria</taxon>
        <taxon>Pseudomonadati</taxon>
        <taxon>Pseudomonadota</taxon>
        <taxon>Alphaproteobacteria</taxon>
        <taxon>Sphingomonadales</taxon>
        <taxon>Sphingomonadaceae</taxon>
        <taxon>Novosphingobium</taxon>
    </lineage>
</organism>
<evidence type="ECO:0000259" key="2">
    <source>
        <dbReference type="Pfam" id="PF03061"/>
    </source>
</evidence>
<keyword evidence="4" id="KW-1185">Reference proteome</keyword>
<dbReference type="EMBL" id="SACO01000028">
    <property type="protein sequence ID" value="RVU02166.1"/>
    <property type="molecule type" value="Genomic_DNA"/>
</dbReference>
<dbReference type="Pfam" id="PF03061">
    <property type="entry name" value="4HBT"/>
    <property type="match status" value="1"/>
</dbReference>
<evidence type="ECO:0000313" key="4">
    <source>
        <dbReference type="Proteomes" id="UP000282837"/>
    </source>
</evidence>
<reference evidence="3 4" key="1">
    <citation type="submission" date="2019-01" db="EMBL/GenBank/DDBJ databases">
        <authorList>
            <person name="Chen W.-M."/>
        </authorList>
    </citation>
    <scope>NUCLEOTIDE SEQUENCE [LARGE SCALE GENOMIC DNA]</scope>
    <source>
        <strain evidence="3 4">FSY-9</strain>
    </source>
</reference>
<dbReference type="InterPro" id="IPR003736">
    <property type="entry name" value="PAAI_dom"/>
</dbReference>
<dbReference type="InterPro" id="IPR029069">
    <property type="entry name" value="HotDog_dom_sf"/>
</dbReference>
<name>A0A437MX24_9SPHN</name>
<feature type="domain" description="Thioesterase" evidence="2">
    <location>
        <begin position="58"/>
        <end position="137"/>
    </location>
</feature>
<accession>A0A437MX24</accession>
<sequence>MEKVNMTEAPSGLEQVRTLLAAGRQPPLGEKLGIALVEADHGHAMFEAKPDSSDCNPMGTVHGGFVATIMDSACGIAVHTALRPGFGYTTMELKVSYLRPLIANSGTVRAEGRLLSIGRRAAFAEATLYNGKGQLCATASSTLLVFEQKAESRSE</sequence>
<comment type="caution">
    <text evidence="3">The sequence shown here is derived from an EMBL/GenBank/DDBJ whole genome shotgun (WGS) entry which is preliminary data.</text>
</comment>